<dbReference type="EMBL" id="CP077090">
    <property type="protein sequence ID" value="QXI09723.1"/>
    <property type="molecule type" value="Genomic_DNA"/>
</dbReference>
<accession>A0A9E6NKD7</accession>
<protein>
    <submittedName>
        <fullName evidence="1">Uncharacterized protein</fullName>
    </submittedName>
</protein>
<reference evidence="1" key="1">
    <citation type="journal article" date="2020" name="Microorganisms">
        <title>Reliable Identification of Environmental Pseudomonas Isolates Using the rpoD Gene.</title>
        <authorList>
            <consortium name="The Broad Institute Genome Sequencing Platform"/>
            <person name="Girard L."/>
            <person name="Lood C."/>
            <person name="Rokni-Zadeh H."/>
            <person name="van Noort V."/>
            <person name="Lavigne R."/>
            <person name="De Mot R."/>
        </authorList>
    </citation>
    <scope>NUCLEOTIDE SEQUENCE</scope>
    <source>
        <strain evidence="1">OE 48.2</strain>
    </source>
</reference>
<dbReference type="RefSeq" id="WP_186623557.1">
    <property type="nucleotide sequence ID" value="NZ_CP077090.1"/>
</dbReference>
<evidence type="ECO:0000313" key="1">
    <source>
        <dbReference type="EMBL" id="QXI09723.1"/>
    </source>
</evidence>
<dbReference type="KEGG" id="pze:HU754_017990"/>
<evidence type="ECO:0000313" key="2">
    <source>
        <dbReference type="Proteomes" id="UP000627092"/>
    </source>
</evidence>
<proteinExistence type="predicted"/>
<gene>
    <name evidence="1" type="ORF">HU754_017990</name>
</gene>
<name>A0A9E6NKD7_9PSED</name>
<sequence length="113" mass="12766">MRDLSTALPEALRVKEAKEGFISMKDIPNGPTAIIPKQPIEDDGDGIQILVGNMKTDYIELGPVVDRVYEFTLPREWLIDFAGSSEPLVFQYTYFAGGINEFISEKTLYRILH</sequence>
<dbReference type="AlphaFoldDB" id="A0A9E6NKD7"/>
<dbReference type="Proteomes" id="UP000627092">
    <property type="component" value="Chromosome"/>
</dbReference>
<reference evidence="1" key="2">
    <citation type="journal article" date="2021" name="Microorganisms">
        <title>The Ever-Expanding Pseudomonas Genus: Description of 43 New Species and Partition of the Pseudomonas putida Group.</title>
        <authorList>
            <person name="Girard L."/>
            <person name="Lood C."/>
            <person name="Hofte M."/>
            <person name="Vandamme P."/>
            <person name="Rokni-Zadeh H."/>
            <person name="van Noort V."/>
            <person name="Lavigne R."/>
            <person name="De Mot R."/>
        </authorList>
    </citation>
    <scope>NUCLEOTIDE SEQUENCE</scope>
    <source>
        <strain evidence="1">OE 48.2</strain>
    </source>
</reference>
<organism evidence="1 2">
    <name type="scientific">Pseudomonas zeae</name>
    <dbReference type="NCBI Taxonomy" id="2745510"/>
    <lineage>
        <taxon>Bacteria</taxon>
        <taxon>Pseudomonadati</taxon>
        <taxon>Pseudomonadota</taxon>
        <taxon>Gammaproteobacteria</taxon>
        <taxon>Pseudomonadales</taxon>
        <taxon>Pseudomonadaceae</taxon>
        <taxon>Pseudomonas</taxon>
    </lineage>
</organism>